<gene>
    <name evidence="2" type="ORF">FHS99_000065</name>
</gene>
<dbReference type="AlphaFoldDB" id="A0A7W9F1B9"/>
<reference evidence="2 3" key="1">
    <citation type="submission" date="2020-08" db="EMBL/GenBank/DDBJ databases">
        <title>Genomic Encyclopedia of Type Strains, Phase IV (KMG-IV): sequencing the most valuable type-strain genomes for metagenomic binning, comparative biology and taxonomic classification.</title>
        <authorList>
            <person name="Goeker M."/>
        </authorList>
    </citation>
    <scope>NUCLEOTIDE SEQUENCE [LARGE SCALE GENOMIC DNA]</scope>
    <source>
        <strain evidence="2 3">DSM 103336</strain>
    </source>
</reference>
<organism evidence="2 3">
    <name type="scientific">Sphingomonas prati</name>
    <dbReference type="NCBI Taxonomy" id="1843237"/>
    <lineage>
        <taxon>Bacteria</taxon>
        <taxon>Pseudomonadati</taxon>
        <taxon>Pseudomonadota</taxon>
        <taxon>Alphaproteobacteria</taxon>
        <taxon>Sphingomonadales</taxon>
        <taxon>Sphingomonadaceae</taxon>
        <taxon>Sphingomonas</taxon>
    </lineage>
</organism>
<dbReference type="EMBL" id="JACIJR010000001">
    <property type="protein sequence ID" value="MBB5727609.1"/>
    <property type="molecule type" value="Genomic_DNA"/>
</dbReference>
<accession>A0A7W9F1B9</accession>
<dbReference type="Pfam" id="PF06698">
    <property type="entry name" value="DUF1192"/>
    <property type="match status" value="1"/>
</dbReference>
<protein>
    <submittedName>
        <fullName evidence="2">Uncharacterized small protein (DUF1192 family)</fullName>
    </submittedName>
</protein>
<dbReference type="InterPro" id="IPR009579">
    <property type="entry name" value="DUF1192"/>
</dbReference>
<feature type="coiled-coil region" evidence="1">
    <location>
        <begin position="28"/>
        <end position="55"/>
    </location>
</feature>
<evidence type="ECO:0000313" key="2">
    <source>
        <dbReference type="EMBL" id="MBB5727609.1"/>
    </source>
</evidence>
<keyword evidence="1" id="KW-0175">Coiled coil</keyword>
<sequence length="65" mass="7272">MESEETFPKRHDDPLTALARQDLDPLSLAELTARITALEAEVERTRAHAVRAEARRAAADALFRT</sequence>
<dbReference type="OrthoDB" id="7173908at2"/>
<dbReference type="RefSeq" id="WP_157175362.1">
    <property type="nucleotide sequence ID" value="NZ_BMJP01000001.1"/>
</dbReference>
<evidence type="ECO:0000256" key="1">
    <source>
        <dbReference type="SAM" id="Coils"/>
    </source>
</evidence>
<evidence type="ECO:0000313" key="3">
    <source>
        <dbReference type="Proteomes" id="UP000546701"/>
    </source>
</evidence>
<name>A0A7W9F1B9_9SPHN</name>
<dbReference type="Proteomes" id="UP000546701">
    <property type="component" value="Unassembled WGS sequence"/>
</dbReference>
<proteinExistence type="predicted"/>
<keyword evidence="3" id="KW-1185">Reference proteome</keyword>
<comment type="caution">
    <text evidence="2">The sequence shown here is derived from an EMBL/GenBank/DDBJ whole genome shotgun (WGS) entry which is preliminary data.</text>
</comment>